<reference evidence="1 2" key="1">
    <citation type="submission" date="2019-10" db="EMBL/GenBank/DDBJ databases">
        <authorList>
            <person name="Garlena R.A."/>
            <person name="Russell D.A."/>
            <person name="Pope W.H."/>
            <person name="Jacobs-Sera D."/>
            <person name="Hatfull G.F."/>
        </authorList>
    </citation>
    <scope>NUCLEOTIDE SEQUENCE [LARGE SCALE GENOMIC DNA]</scope>
</reference>
<evidence type="ECO:0000313" key="1">
    <source>
        <dbReference type="EMBL" id="QGJ90010.1"/>
    </source>
</evidence>
<protein>
    <submittedName>
        <fullName evidence="1">Uncharacterized protein</fullName>
    </submittedName>
</protein>
<proteinExistence type="predicted"/>
<gene>
    <name evidence="1" type="primary">136</name>
    <name evidence="1" type="ORF">PBI_MARYV_136</name>
</gene>
<dbReference type="Proteomes" id="UP000424201">
    <property type="component" value="Genome"/>
</dbReference>
<dbReference type="EMBL" id="MN585992">
    <property type="protein sequence ID" value="QGJ90010.1"/>
    <property type="molecule type" value="Genomic_DNA"/>
</dbReference>
<name>A0A649VCD2_9CAUD</name>
<organism evidence="1 2">
    <name type="scientific">Mycobacterium phage MaryV</name>
    <dbReference type="NCBI Taxonomy" id="2656593"/>
    <lineage>
        <taxon>Viruses</taxon>
        <taxon>Duplodnaviria</taxon>
        <taxon>Heunggongvirae</taxon>
        <taxon>Uroviricota</taxon>
        <taxon>Caudoviricetes</taxon>
        <taxon>Vilmaviridae</taxon>
        <taxon>Wildcatvirus</taxon>
        <taxon>Wildcatvirus wildcat</taxon>
        <taxon>Mycobacterium virus Wildcat</taxon>
    </lineage>
</organism>
<accession>A0A649VCD2</accession>
<sequence length="44" mass="4939">MYEVWITGQDGRPAFISTGLSRTQADAIVNNLKVEGIDAWKEEQ</sequence>
<evidence type="ECO:0000313" key="2">
    <source>
        <dbReference type="Proteomes" id="UP000424201"/>
    </source>
</evidence>